<accession>A0A2T1EMY8</accession>
<comment type="similarity">
    <text evidence="1">Belongs to the GMC oxidoreductase family.</text>
</comment>
<feature type="domain" description="Glucose-methanol-choline oxidoreductase C-terminal" evidence="6">
    <location>
        <begin position="459"/>
        <end position="514"/>
    </location>
</feature>
<keyword evidence="8" id="KW-1185">Reference proteome</keyword>
<dbReference type="RefSeq" id="WP_106254864.1">
    <property type="nucleotide sequence ID" value="NZ_CAWNSW010000037.1"/>
</dbReference>
<keyword evidence="2" id="KW-0285">Flavoprotein</keyword>
<name>A0A2T1EMY8_9CYAN</name>
<organism evidence="7 8">
    <name type="scientific">Stenomitos frigidus ULC18</name>
    <dbReference type="NCBI Taxonomy" id="2107698"/>
    <lineage>
        <taxon>Bacteria</taxon>
        <taxon>Bacillati</taxon>
        <taxon>Cyanobacteriota</taxon>
        <taxon>Cyanophyceae</taxon>
        <taxon>Leptolyngbyales</taxon>
        <taxon>Leptolyngbyaceae</taxon>
        <taxon>Stenomitos</taxon>
    </lineage>
</organism>
<dbReference type="PANTHER" id="PTHR46056:SF12">
    <property type="entry name" value="LONG-CHAIN-ALCOHOL OXIDASE"/>
    <property type="match status" value="1"/>
</dbReference>
<evidence type="ECO:0000259" key="5">
    <source>
        <dbReference type="Pfam" id="PF00732"/>
    </source>
</evidence>
<reference evidence="7 8" key="2">
    <citation type="submission" date="2018-03" db="EMBL/GenBank/DDBJ databases">
        <title>The ancient ancestry and fast evolution of plastids.</title>
        <authorList>
            <person name="Moore K.R."/>
            <person name="Magnabosco C."/>
            <person name="Momper L."/>
            <person name="Gold D.A."/>
            <person name="Bosak T."/>
            <person name="Fournier G.P."/>
        </authorList>
    </citation>
    <scope>NUCLEOTIDE SEQUENCE [LARGE SCALE GENOMIC DNA]</scope>
    <source>
        <strain evidence="7 8">ULC18</strain>
    </source>
</reference>
<feature type="domain" description="Glucose-methanol-choline oxidoreductase N-terminal" evidence="5">
    <location>
        <begin position="69"/>
        <end position="312"/>
    </location>
</feature>
<evidence type="ECO:0000313" key="8">
    <source>
        <dbReference type="Proteomes" id="UP000239576"/>
    </source>
</evidence>
<comment type="caution">
    <text evidence="7">The sequence shown here is derived from an EMBL/GenBank/DDBJ whole genome shotgun (WGS) entry which is preliminary data.</text>
</comment>
<reference evidence="8" key="1">
    <citation type="submission" date="2018-02" db="EMBL/GenBank/DDBJ databases">
        <authorList>
            <person name="Moore K."/>
            <person name="Momper L."/>
        </authorList>
    </citation>
    <scope>NUCLEOTIDE SEQUENCE [LARGE SCALE GENOMIC DNA]</scope>
    <source>
        <strain evidence="8">ULC18</strain>
    </source>
</reference>
<dbReference type="SUPFAM" id="SSF51905">
    <property type="entry name" value="FAD/NAD(P)-binding domain"/>
    <property type="match status" value="1"/>
</dbReference>
<evidence type="ECO:0000256" key="4">
    <source>
        <dbReference type="ARBA" id="ARBA00023002"/>
    </source>
</evidence>
<evidence type="ECO:0000313" key="7">
    <source>
        <dbReference type="EMBL" id="PSB34104.1"/>
    </source>
</evidence>
<evidence type="ECO:0000256" key="3">
    <source>
        <dbReference type="ARBA" id="ARBA00022827"/>
    </source>
</evidence>
<keyword evidence="3" id="KW-0274">FAD</keyword>
<dbReference type="InterPro" id="IPR007867">
    <property type="entry name" value="GMC_OxRtase_C"/>
</dbReference>
<dbReference type="Pfam" id="PF13450">
    <property type="entry name" value="NAD_binding_8"/>
    <property type="match status" value="1"/>
</dbReference>
<gene>
    <name evidence="7" type="ORF">C7B82_03140</name>
</gene>
<keyword evidence="4" id="KW-0560">Oxidoreductase</keyword>
<evidence type="ECO:0000256" key="1">
    <source>
        <dbReference type="ARBA" id="ARBA00010790"/>
    </source>
</evidence>
<dbReference type="InterPro" id="IPR036188">
    <property type="entry name" value="FAD/NAD-bd_sf"/>
</dbReference>
<dbReference type="Gene3D" id="3.50.50.60">
    <property type="entry name" value="FAD/NAD(P)-binding domain"/>
    <property type="match status" value="2"/>
</dbReference>
<evidence type="ECO:0000259" key="6">
    <source>
        <dbReference type="Pfam" id="PF05199"/>
    </source>
</evidence>
<sequence length="526" mass="58781">MATNNHYDIIIIGTGAGGGTLAYRLAQSGKKILVLERGPFLPREKENWDVKTVFNSDRYHNSEVWYDRDGNELHPGMSYFVGGNTKVYGAALFRLREKDFEAFQHCDGISPAWPLKYKDFEPYYVEAEKLYQVHGKSGEDPTEPFRSEEFPYPAVSHETRIEEVSEVLKSKGLKPYHTPVGIHLNEAQRYLSQCIRCNTCDGFPCLVHAKSDAEVSTVRPVMGQENVTLLTEARVLKLHTSASGREISSVEVEVRDPESRQVQVQQFSGDIVVIACGAVNSSVLLLKSANEQHPHGLANSSDLVGRNFMKHVLGSIIGVSKKPNPTKFQKTLSINDFYWGESDYEYPMGQIQTLGKVSKEALEGNAAAYAPLTPEEVATHSIDWWLTVEDLPDPNNRIRVDGDQIILEYTENNSESYDRLEQRWIEILKSIECGQSIMPNCSYFVDAGQTYTGRLPLSGVGHQVGTCRFGDDPTTSVLDLNCRTHDIDNLYITDGSFFCSSGAVNPTLTIIANALRVGDHLIDRMQ</sequence>
<dbReference type="Pfam" id="PF00732">
    <property type="entry name" value="GMC_oxred_N"/>
    <property type="match status" value="1"/>
</dbReference>
<dbReference type="InterPro" id="IPR000172">
    <property type="entry name" value="GMC_OxRdtase_N"/>
</dbReference>
<dbReference type="Pfam" id="PF05199">
    <property type="entry name" value="GMC_oxred_C"/>
    <property type="match status" value="1"/>
</dbReference>
<dbReference type="PANTHER" id="PTHR46056">
    <property type="entry name" value="LONG-CHAIN-ALCOHOL OXIDASE"/>
    <property type="match status" value="1"/>
</dbReference>
<dbReference type="AlphaFoldDB" id="A0A2T1EMY8"/>
<dbReference type="GO" id="GO:0050660">
    <property type="term" value="F:flavin adenine dinucleotide binding"/>
    <property type="evidence" value="ECO:0007669"/>
    <property type="project" value="InterPro"/>
</dbReference>
<evidence type="ECO:0000256" key="2">
    <source>
        <dbReference type="ARBA" id="ARBA00022630"/>
    </source>
</evidence>
<dbReference type="Proteomes" id="UP000239576">
    <property type="component" value="Unassembled WGS sequence"/>
</dbReference>
<protein>
    <submittedName>
        <fullName evidence="7">Dehydrogenase</fullName>
    </submittedName>
</protein>
<dbReference type="GO" id="GO:0016614">
    <property type="term" value="F:oxidoreductase activity, acting on CH-OH group of donors"/>
    <property type="evidence" value="ECO:0007669"/>
    <property type="project" value="InterPro"/>
</dbReference>
<proteinExistence type="inferred from homology"/>
<dbReference type="EMBL" id="PVWK01000015">
    <property type="protein sequence ID" value="PSB34104.1"/>
    <property type="molecule type" value="Genomic_DNA"/>
</dbReference>
<dbReference type="OrthoDB" id="9787779at2"/>